<accession>A0ABT9P0F7</accession>
<comment type="pathway">
    <text evidence="1 8">Amino-acid biosynthesis; L-tryptophan biosynthesis; L-tryptophan from chorismate: step 5/5.</text>
</comment>
<sequence>METRLRERRSQGRKLVVPYVTAGITPDWARLVEGFAAAGADAIEIGLPFSDPMLEGVTIQQASRRALERGTTSASALETVAGLDVDVPLVVMTYSNLIRRRGANAFCAALAEAGVGGLIPVDTPLDEAPPLVEAARAHAVETVLLVAPSTPDRRIARIAALGSGFVYATTVMGTTGERAGLGGRAADLAARVRGVTDRPVLLGFGISGPDAAAEAAQHADGVVMGAALMRRVLEGESVDAVAGLVARVRLALG</sequence>
<dbReference type="RefSeq" id="WP_307240682.1">
    <property type="nucleotide sequence ID" value="NZ_JAUSQZ010000001.1"/>
</dbReference>
<dbReference type="SUPFAM" id="SSF51366">
    <property type="entry name" value="Ribulose-phoshate binding barrel"/>
    <property type="match status" value="1"/>
</dbReference>
<dbReference type="Gene3D" id="3.20.20.70">
    <property type="entry name" value="Aldolase class I"/>
    <property type="match status" value="1"/>
</dbReference>
<evidence type="ECO:0000256" key="5">
    <source>
        <dbReference type="ARBA" id="ARBA00023141"/>
    </source>
</evidence>
<dbReference type="EMBL" id="JAUSQZ010000001">
    <property type="protein sequence ID" value="MDP9826158.1"/>
    <property type="molecule type" value="Genomic_DNA"/>
</dbReference>
<protein>
    <recommendedName>
        <fullName evidence="8">Tryptophan synthase alpha chain</fullName>
        <ecNumber evidence="8">4.2.1.20</ecNumber>
    </recommendedName>
</protein>
<dbReference type="PANTHER" id="PTHR43406">
    <property type="entry name" value="TRYPTOPHAN SYNTHASE, ALPHA CHAIN"/>
    <property type="match status" value="1"/>
</dbReference>
<evidence type="ECO:0000313" key="11">
    <source>
        <dbReference type="Proteomes" id="UP001235712"/>
    </source>
</evidence>
<evidence type="ECO:0000256" key="9">
    <source>
        <dbReference type="RuleBase" id="RU003662"/>
    </source>
</evidence>
<dbReference type="InterPro" id="IPR018204">
    <property type="entry name" value="Trp_synthase_alpha_AS"/>
</dbReference>
<comment type="caution">
    <text evidence="10">The sequence shown here is derived from an EMBL/GenBank/DDBJ whole genome shotgun (WGS) entry which is preliminary data.</text>
</comment>
<feature type="active site" description="Proton acceptor" evidence="8">
    <location>
        <position position="55"/>
    </location>
</feature>
<keyword evidence="5 8" id="KW-0057">Aromatic amino acid biosynthesis</keyword>
<evidence type="ECO:0000256" key="3">
    <source>
        <dbReference type="ARBA" id="ARBA00022605"/>
    </source>
</evidence>
<dbReference type="GO" id="GO:0004834">
    <property type="term" value="F:tryptophan synthase activity"/>
    <property type="evidence" value="ECO:0007669"/>
    <property type="project" value="UniProtKB-EC"/>
</dbReference>
<comment type="subunit">
    <text evidence="2 8">Tetramer of two alpha and two beta chains.</text>
</comment>
<comment type="catalytic activity">
    <reaction evidence="7 8">
        <text>(1S,2R)-1-C-(indol-3-yl)glycerol 3-phosphate + L-serine = D-glyceraldehyde 3-phosphate + L-tryptophan + H2O</text>
        <dbReference type="Rhea" id="RHEA:10532"/>
        <dbReference type="ChEBI" id="CHEBI:15377"/>
        <dbReference type="ChEBI" id="CHEBI:33384"/>
        <dbReference type="ChEBI" id="CHEBI:57912"/>
        <dbReference type="ChEBI" id="CHEBI:58866"/>
        <dbReference type="ChEBI" id="CHEBI:59776"/>
        <dbReference type="EC" id="4.2.1.20"/>
    </reaction>
</comment>
<organism evidence="10 11">
    <name type="scientific">Kineosporia succinea</name>
    <dbReference type="NCBI Taxonomy" id="84632"/>
    <lineage>
        <taxon>Bacteria</taxon>
        <taxon>Bacillati</taxon>
        <taxon>Actinomycetota</taxon>
        <taxon>Actinomycetes</taxon>
        <taxon>Kineosporiales</taxon>
        <taxon>Kineosporiaceae</taxon>
        <taxon>Kineosporia</taxon>
    </lineage>
</organism>
<evidence type="ECO:0000256" key="8">
    <source>
        <dbReference type="HAMAP-Rule" id="MF_00131"/>
    </source>
</evidence>
<gene>
    <name evidence="8" type="primary">trpA</name>
    <name evidence="10" type="ORF">J2S57_001907</name>
</gene>
<dbReference type="NCBIfam" id="TIGR00262">
    <property type="entry name" value="trpA"/>
    <property type="match status" value="1"/>
</dbReference>
<dbReference type="PANTHER" id="PTHR43406:SF1">
    <property type="entry name" value="TRYPTOPHAN SYNTHASE ALPHA CHAIN, CHLOROPLASTIC"/>
    <property type="match status" value="1"/>
</dbReference>
<dbReference type="Proteomes" id="UP001235712">
    <property type="component" value="Unassembled WGS sequence"/>
</dbReference>
<dbReference type="InterPro" id="IPR013785">
    <property type="entry name" value="Aldolase_TIM"/>
</dbReference>
<dbReference type="CDD" id="cd04724">
    <property type="entry name" value="Tryptophan_synthase_alpha"/>
    <property type="match status" value="1"/>
</dbReference>
<proteinExistence type="inferred from homology"/>
<evidence type="ECO:0000313" key="10">
    <source>
        <dbReference type="EMBL" id="MDP9826158.1"/>
    </source>
</evidence>
<dbReference type="InterPro" id="IPR011060">
    <property type="entry name" value="RibuloseP-bd_barrel"/>
</dbReference>
<keyword evidence="3 8" id="KW-0028">Amino-acid biosynthesis</keyword>
<evidence type="ECO:0000256" key="1">
    <source>
        <dbReference type="ARBA" id="ARBA00004733"/>
    </source>
</evidence>
<comment type="function">
    <text evidence="8">The alpha subunit is responsible for the aldol cleavage of indoleglycerol phosphate to indole and glyceraldehyde 3-phosphate.</text>
</comment>
<name>A0ABT9P0F7_9ACTN</name>
<dbReference type="Pfam" id="PF00290">
    <property type="entry name" value="Trp_syntA"/>
    <property type="match status" value="1"/>
</dbReference>
<evidence type="ECO:0000256" key="6">
    <source>
        <dbReference type="ARBA" id="ARBA00023239"/>
    </source>
</evidence>
<keyword evidence="4 8" id="KW-0822">Tryptophan biosynthesis</keyword>
<dbReference type="EC" id="4.2.1.20" evidence="8"/>
<dbReference type="InterPro" id="IPR002028">
    <property type="entry name" value="Trp_synthase_suA"/>
</dbReference>
<reference evidence="10 11" key="1">
    <citation type="submission" date="2023-07" db="EMBL/GenBank/DDBJ databases">
        <title>Sequencing the genomes of 1000 actinobacteria strains.</title>
        <authorList>
            <person name="Klenk H.-P."/>
        </authorList>
    </citation>
    <scope>NUCLEOTIDE SEQUENCE [LARGE SCALE GENOMIC DNA]</scope>
    <source>
        <strain evidence="10 11">DSM 44388</strain>
    </source>
</reference>
<dbReference type="HAMAP" id="MF_00131">
    <property type="entry name" value="Trp_synth_alpha"/>
    <property type="match status" value="1"/>
</dbReference>
<evidence type="ECO:0000256" key="4">
    <source>
        <dbReference type="ARBA" id="ARBA00022822"/>
    </source>
</evidence>
<comment type="similarity">
    <text evidence="8 9">Belongs to the TrpA family.</text>
</comment>
<keyword evidence="6 8" id="KW-0456">Lyase</keyword>
<keyword evidence="11" id="KW-1185">Reference proteome</keyword>
<feature type="active site" description="Proton acceptor" evidence="8">
    <location>
        <position position="44"/>
    </location>
</feature>
<dbReference type="PROSITE" id="PS00167">
    <property type="entry name" value="TRP_SYNTHASE_ALPHA"/>
    <property type="match status" value="1"/>
</dbReference>
<evidence type="ECO:0000256" key="2">
    <source>
        <dbReference type="ARBA" id="ARBA00011270"/>
    </source>
</evidence>
<evidence type="ECO:0000256" key="7">
    <source>
        <dbReference type="ARBA" id="ARBA00049047"/>
    </source>
</evidence>